<dbReference type="GO" id="GO:1990904">
    <property type="term" value="C:ribonucleoprotein complex"/>
    <property type="evidence" value="ECO:0007669"/>
    <property type="project" value="UniProtKB-KW"/>
</dbReference>
<dbReference type="InterPro" id="IPR012678">
    <property type="entry name" value="Ribosomal_uL23/eL15/eS24_sf"/>
</dbReference>
<evidence type="ECO:0000313" key="8">
    <source>
        <dbReference type="EMBL" id="BBD76660.1"/>
    </source>
</evidence>
<dbReference type="PANTHER" id="PTHR11620">
    <property type="entry name" value="60S RIBOSOMAL PROTEIN L23A"/>
    <property type="match status" value="1"/>
</dbReference>
<dbReference type="GO" id="GO:0005840">
    <property type="term" value="C:ribosome"/>
    <property type="evidence" value="ECO:0007669"/>
    <property type="project" value="UniProtKB-KW"/>
</dbReference>
<dbReference type="GO" id="GO:0006412">
    <property type="term" value="P:translation"/>
    <property type="evidence" value="ECO:0007669"/>
    <property type="project" value="UniProtKB-UniRule"/>
</dbReference>
<evidence type="ECO:0000256" key="2">
    <source>
        <dbReference type="ARBA" id="ARBA00022730"/>
    </source>
</evidence>
<evidence type="ECO:0000256" key="7">
    <source>
        <dbReference type="RuleBase" id="RU003934"/>
    </source>
</evidence>
<dbReference type="RefSeq" id="WP_119334479.1">
    <property type="nucleotide sequence ID" value="NZ_AP018558.1"/>
</dbReference>
<dbReference type="GO" id="GO:0019843">
    <property type="term" value="F:rRNA binding"/>
    <property type="evidence" value="ECO:0007669"/>
    <property type="project" value="UniProtKB-UniRule"/>
</dbReference>
<comment type="similarity">
    <text evidence="1 6 7">Belongs to the universal ribosomal protein uL23 family.</text>
</comment>
<comment type="function">
    <text evidence="6">One of the early assembly proteins it binds 23S rRNA. One of the proteins that surrounds the polypeptide exit tunnel on the outside of the ribosome. Forms the main docking site for trigger factor binding to the ribosome.</text>
</comment>
<gene>
    <name evidence="6 8" type="primary">rplW</name>
    <name evidence="8" type="ORF">HPTL_0392</name>
</gene>
<dbReference type="NCBIfam" id="NF004366">
    <property type="entry name" value="PRK05738.3-2"/>
    <property type="match status" value="1"/>
</dbReference>
<dbReference type="KEGG" id="htl:HPTL_0392"/>
<reference evidence="8 9" key="1">
    <citation type="submission" date="2018-04" db="EMBL/GenBank/DDBJ databases">
        <title>Complete genome sequence of Hydrogenophilus thermoluteolus TH-1.</title>
        <authorList>
            <person name="Arai H."/>
        </authorList>
    </citation>
    <scope>NUCLEOTIDE SEQUENCE [LARGE SCALE GENOMIC DNA]</scope>
    <source>
        <strain evidence="8 9">TH-1</strain>
    </source>
</reference>
<dbReference type="GO" id="GO:0003735">
    <property type="term" value="F:structural constituent of ribosome"/>
    <property type="evidence" value="ECO:0007669"/>
    <property type="project" value="InterPro"/>
</dbReference>
<dbReference type="SUPFAM" id="SSF54189">
    <property type="entry name" value="Ribosomal proteins S24e, L23 and L15e"/>
    <property type="match status" value="1"/>
</dbReference>
<dbReference type="Proteomes" id="UP000262004">
    <property type="component" value="Chromosome"/>
</dbReference>
<evidence type="ECO:0000313" key="9">
    <source>
        <dbReference type="Proteomes" id="UP000262004"/>
    </source>
</evidence>
<keyword evidence="2 6" id="KW-0699">rRNA-binding</keyword>
<dbReference type="InterPro" id="IPR001014">
    <property type="entry name" value="Ribosomal_uL23_CS"/>
</dbReference>
<dbReference type="Pfam" id="PF00276">
    <property type="entry name" value="Ribosomal_L23"/>
    <property type="match status" value="1"/>
</dbReference>
<comment type="subunit">
    <text evidence="6">Part of the 50S ribosomal subunit. Contacts protein L29, and trigger factor when it is bound to the ribosome.</text>
</comment>
<dbReference type="EMBL" id="AP018558">
    <property type="protein sequence ID" value="BBD76660.1"/>
    <property type="molecule type" value="Genomic_DNA"/>
</dbReference>
<dbReference type="InterPro" id="IPR013025">
    <property type="entry name" value="Ribosomal_uL23-like"/>
</dbReference>
<keyword evidence="4 6" id="KW-0689">Ribosomal protein</keyword>
<evidence type="ECO:0000256" key="5">
    <source>
        <dbReference type="ARBA" id="ARBA00023274"/>
    </source>
</evidence>
<sequence>MSALKERHYQVLLAPVISEKSTMLAETRNTVVFRVAPDAEKHEIKAAVEGLFNVRVQGVRVVNVKGKVKRFGRFAGRRANVRKAYVTLEPGQELDFVMGGSA</sequence>
<accession>A0A2Z6DW39</accession>
<proteinExistence type="inferred from homology"/>
<keyword evidence="9" id="KW-1185">Reference proteome</keyword>
<evidence type="ECO:0000256" key="1">
    <source>
        <dbReference type="ARBA" id="ARBA00006700"/>
    </source>
</evidence>
<protein>
    <recommendedName>
        <fullName evidence="6">Large ribosomal subunit protein uL23</fullName>
    </recommendedName>
</protein>
<dbReference type="NCBIfam" id="NF004359">
    <property type="entry name" value="PRK05738.1-3"/>
    <property type="match status" value="1"/>
</dbReference>
<dbReference type="HAMAP" id="MF_01369_B">
    <property type="entry name" value="Ribosomal_uL23_B"/>
    <property type="match status" value="1"/>
</dbReference>
<dbReference type="FunFam" id="3.30.70.330:FF:000001">
    <property type="entry name" value="50S ribosomal protein L23"/>
    <property type="match status" value="1"/>
</dbReference>
<organism evidence="8 9">
    <name type="scientific">Hydrogenophilus thermoluteolus</name>
    <name type="common">Pseudomonas hydrogenothermophila</name>
    <dbReference type="NCBI Taxonomy" id="297"/>
    <lineage>
        <taxon>Bacteria</taxon>
        <taxon>Pseudomonadati</taxon>
        <taxon>Pseudomonadota</taxon>
        <taxon>Hydrogenophilia</taxon>
        <taxon>Hydrogenophilales</taxon>
        <taxon>Hydrogenophilaceae</taxon>
        <taxon>Hydrogenophilus</taxon>
    </lineage>
</organism>
<dbReference type="NCBIfam" id="NF004363">
    <property type="entry name" value="PRK05738.2-4"/>
    <property type="match status" value="1"/>
</dbReference>
<evidence type="ECO:0000256" key="4">
    <source>
        <dbReference type="ARBA" id="ARBA00022980"/>
    </source>
</evidence>
<keyword evidence="5 6" id="KW-0687">Ribonucleoprotein</keyword>
<name>A0A2Z6DW39_HYDTE</name>
<dbReference type="PROSITE" id="PS00050">
    <property type="entry name" value="RIBOSOMAL_L23"/>
    <property type="match status" value="1"/>
</dbReference>
<keyword evidence="3 6" id="KW-0694">RNA-binding</keyword>
<dbReference type="OrthoDB" id="9793353at2"/>
<dbReference type="AlphaFoldDB" id="A0A2Z6DW39"/>
<evidence type="ECO:0000256" key="6">
    <source>
        <dbReference type="HAMAP-Rule" id="MF_01369"/>
    </source>
</evidence>
<dbReference type="Gene3D" id="3.30.70.330">
    <property type="match status" value="1"/>
</dbReference>
<dbReference type="InterPro" id="IPR012677">
    <property type="entry name" value="Nucleotide-bd_a/b_plait_sf"/>
</dbReference>
<evidence type="ECO:0000256" key="3">
    <source>
        <dbReference type="ARBA" id="ARBA00022884"/>
    </source>
</evidence>